<protein>
    <submittedName>
        <fullName evidence="1">Uncharacterized protein</fullName>
    </submittedName>
</protein>
<sequence length="160" mass="17431">MGGVYFLSRLLKFGPNGFFGAGMQLSENEISNKTIAFKKGLDGKTRIFDKRGVMLASIENGKLQMAKMNIETMLQLAVKSGNTSLTIKKDGKGISVSDKRGVVCFRIDERGYVHGNFVNKGGSATSGFDLRNRLFSSLKLQPLQSNQTASIKFSVALQSP</sequence>
<evidence type="ECO:0000313" key="2">
    <source>
        <dbReference type="Proteomes" id="UP000254938"/>
    </source>
</evidence>
<name>A0A377TG88_KLEPN</name>
<gene>
    <name evidence="1" type="ORF">NCTC9140_00327</name>
</gene>
<accession>A0A377TG88</accession>
<dbReference type="Proteomes" id="UP000254938">
    <property type="component" value="Unassembled WGS sequence"/>
</dbReference>
<dbReference type="EMBL" id="UGKQ01000005">
    <property type="protein sequence ID" value="STS78693.1"/>
    <property type="molecule type" value="Genomic_DNA"/>
</dbReference>
<evidence type="ECO:0000313" key="1">
    <source>
        <dbReference type="EMBL" id="STS78693.1"/>
    </source>
</evidence>
<reference evidence="1 2" key="1">
    <citation type="submission" date="2018-06" db="EMBL/GenBank/DDBJ databases">
        <authorList>
            <consortium name="Pathogen Informatics"/>
            <person name="Doyle S."/>
        </authorList>
    </citation>
    <scope>NUCLEOTIDE SEQUENCE [LARGE SCALE GENOMIC DNA]</scope>
    <source>
        <strain evidence="1 2">NCTC9140</strain>
    </source>
</reference>
<proteinExistence type="predicted"/>
<dbReference type="AlphaFoldDB" id="A0A377TG88"/>
<organism evidence="1 2">
    <name type="scientific">Klebsiella pneumoniae</name>
    <dbReference type="NCBI Taxonomy" id="573"/>
    <lineage>
        <taxon>Bacteria</taxon>
        <taxon>Pseudomonadati</taxon>
        <taxon>Pseudomonadota</taxon>
        <taxon>Gammaproteobacteria</taxon>
        <taxon>Enterobacterales</taxon>
        <taxon>Enterobacteriaceae</taxon>
        <taxon>Klebsiella/Raoultella group</taxon>
        <taxon>Klebsiella</taxon>
        <taxon>Klebsiella pneumoniae complex</taxon>
    </lineage>
</organism>